<keyword evidence="5" id="KW-1185">Reference proteome</keyword>
<dbReference type="InterPro" id="IPR026444">
    <property type="entry name" value="Secre_tail"/>
</dbReference>
<evidence type="ECO:0000256" key="1">
    <source>
        <dbReference type="ARBA" id="ARBA00022729"/>
    </source>
</evidence>
<proteinExistence type="predicted"/>
<gene>
    <name evidence="4" type="ORF">OIU83_03085</name>
</gene>
<evidence type="ECO:0000313" key="4">
    <source>
        <dbReference type="EMBL" id="MCV9926615.1"/>
    </source>
</evidence>
<feature type="domain" description="Secretion system C-terminal sorting" evidence="3">
    <location>
        <begin position="76"/>
        <end position="148"/>
    </location>
</feature>
<evidence type="ECO:0000259" key="3">
    <source>
        <dbReference type="Pfam" id="PF18962"/>
    </source>
</evidence>
<name>A0A9X2ZAF8_9FLAO</name>
<dbReference type="NCBIfam" id="TIGR04183">
    <property type="entry name" value="Por_Secre_tail"/>
    <property type="match status" value="1"/>
</dbReference>
<feature type="chain" id="PRO_5040783309" evidence="2">
    <location>
        <begin position="19"/>
        <end position="152"/>
    </location>
</feature>
<protein>
    <submittedName>
        <fullName evidence="4">T9SS type A sorting domain-containing protein</fullName>
    </submittedName>
</protein>
<dbReference type="RefSeq" id="WP_264204804.1">
    <property type="nucleotide sequence ID" value="NZ_JAOZEW010000002.1"/>
</dbReference>
<dbReference type="Proteomes" id="UP001151079">
    <property type="component" value="Unassembled WGS sequence"/>
</dbReference>
<evidence type="ECO:0000256" key="2">
    <source>
        <dbReference type="SAM" id="SignalP"/>
    </source>
</evidence>
<evidence type="ECO:0000313" key="5">
    <source>
        <dbReference type="Proteomes" id="UP001151079"/>
    </source>
</evidence>
<sequence>MKKKLLFVLFGICLTSNAQTSKVTFSYDSSGNQTLREFCLGNCPTSKPVTETPKEIEAITEEDLQKFSTEDVISYYPNPVKEELYLKWQLIDENYVSSIQIYGLNGQTIKSYSKSKELNSQNISFRDYPTGVYIVALVYSSGEQKTIKIIKQ</sequence>
<dbReference type="EMBL" id="JAOZEW010000002">
    <property type="protein sequence ID" value="MCV9926615.1"/>
    <property type="molecule type" value="Genomic_DNA"/>
</dbReference>
<dbReference type="AlphaFoldDB" id="A0A9X2ZAF8"/>
<feature type="signal peptide" evidence="2">
    <location>
        <begin position="1"/>
        <end position="18"/>
    </location>
</feature>
<accession>A0A9X2ZAF8</accession>
<keyword evidence="1 2" id="KW-0732">Signal</keyword>
<organism evidence="4 5">
    <name type="scientific">Flavobacterium shii</name>
    <dbReference type="NCBI Taxonomy" id="2987687"/>
    <lineage>
        <taxon>Bacteria</taxon>
        <taxon>Pseudomonadati</taxon>
        <taxon>Bacteroidota</taxon>
        <taxon>Flavobacteriia</taxon>
        <taxon>Flavobacteriales</taxon>
        <taxon>Flavobacteriaceae</taxon>
        <taxon>Flavobacterium</taxon>
    </lineage>
</organism>
<reference evidence="4" key="1">
    <citation type="submission" date="2022-10" db="EMBL/GenBank/DDBJ databases">
        <title>Two novel species of Flavobacterium.</title>
        <authorList>
            <person name="Liu Q."/>
            <person name="Xin Y.-H."/>
        </authorList>
    </citation>
    <scope>NUCLEOTIDE SEQUENCE</scope>
    <source>
        <strain evidence="4">LS1R49</strain>
    </source>
</reference>
<comment type="caution">
    <text evidence="4">The sequence shown here is derived from an EMBL/GenBank/DDBJ whole genome shotgun (WGS) entry which is preliminary data.</text>
</comment>
<dbReference type="Pfam" id="PF18962">
    <property type="entry name" value="Por_Secre_tail"/>
    <property type="match status" value="1"/>
</dbReference>